<comment type="caution">
    <text evidence="1">The sequence shown here is derived from an EMBL/GenBank/DDBJ whole genome shotgun (WGS) entry which is preliminary data.</text>
</comment>
<reference evidence="1 2" key="1">
    <citation type="submission" date="2023-10" db="EMBL/GenBank/DDBJ databases">
        <title>Genome-Wide Identification Analysis in wild type Solanum Pinnatisectum Reveals Some Genes Defensing Phytophthora Infestans.</title>
        <authorList>
            <person name="Sun C."/>
        </authorList>
    </citation>
    <scope>NUCLEOTIDE SEQUENCE [LARGE SCALE GENOMIC DNA]</scope>
    <source>
        <strain evidence="1">LQN</strain>
        <tissue evidence="1">Leaf</tissue>
    </source>
</reference>
<accession>A0AAV9KA12</accession>
<keyword evidence="2" id="KW-1185">Reference proteome</keyword>
<protein>
    <submittedName>
        <fullName evidence="1">Uncharacterized protein</fullName>
    </submittedName>
</protein>
<name>A0AAV9KA12_9SOLN</name>
<dbReference type="AlphaFoldDB" id="A0AAV9KA12"/>
<evidence type="ECO:0000313" key="2">
    <source>
        <dbReference type="Proteomes" id="UP001311915"/>
    </source>
</evidence>
<dbReference type="Proteomes" id="UP001311915">
    <property type="component" value="Unassembled WGS sequence"/>
</dbReference>
<evidence type="ECO:0000313" key="1">
    <source>
        <dbReference type="EMBL" id="KAK4709723.1"/>
    </source>
</evidence>
<sequence length="96" mass="10778">MCFLCVLVNYDERKLCGCNSYVDDQCSCSGRPHVRKSCVDASQDDEMWDKVGMMSQTWLMSTNVRTNIGVCDAPLEMVKNSELESQDEAVVINMGI</sequence>
<dbReference type="EMBL" id="JAWPEI010000011">
    <property type="protein sequence ID" value="KAK4709723.1"/>
    <property type="molecule type" value="Genomic_DNA"/>
</dbReference>
<proteinExistence type="predicted"/>
<gene>
    <name evidence="1" type="ORF">R3W88_004236</name>
</gene>
<organism evidence="1 2">
    <name type="scientific">Solanum pinnatisectum</name>
    <name type="common">tansyleaf nightshade</name>
    <dbReference type="NCBI Taxonomy" id="50273"/>
    <lineage>
        <taxon>Eukaryota</taxon>
        <taxon>Viridiplantae</taxon>
        <taxon>Streptophyta</taxon>
        <taxon>Embryophyta</taxon>
        <taxon>Tracheophyta</taxon>
        <taxon>Spermatophyta</taxon>
        <taxon>Magnoliopsida</taxon>
        <taxon>eudicotyledons</taxon>
        <taxon>Gunneridae</taxon>
        <taxon>Pentapetalae</taxon>
        <taxon>asterids</taxon>
        <taxon>lamiids</taxon>
        <taxon>Solanales</taxon>
        <taxon>Solanaceae</taxon>
        <taxon>Solanoideae</taxon>
        <taxon>Solaneae</taxon>
        <taxon>Solanum</taxon>
    </lineage>
</organism>